<proteinExistence type="predicted"/>
<reference evidence="2" key="2">
    <citation type="journal article" date="2015" name="Data Brief">
        <title>Shoot transcriptome of the giant reed, Arundo donax.</title>
        <authorList>
            <person name="Barrero R.A."/>
            <person name="Guerrero F.D."/>
            <person name="Moolhuijzen P."/>
            <person name="Goolsby J.A."/>
            <person name="Tidwell J."/>
            <person name="Bellgard S.E."/>
            <person name="Bellgard M.I."/>
        </authorList>
    </citation>
    <scope>NUCLEOTIDE SEQUENCE</scope>
    <source>
        <tissue evidence="2">Shoot tissue taken approximately 20 cm above the soil surface</tissue>
    </source>
</reference>
<feature type="compositionally biased region" description="Polar residues" evidence="1">
    <location>
        <begin position="1"/>
        <end position="30"/>
    </location>
</feature>
<feature type="compositionally biased region" description="Polar residues" evidence="1">
    <location>
        <begin position="39"/>
        <end position="54"/>
    </location>
</feature>
<evidence type="ECO:0000256" key="1">
    <source>
        <dbReference type="SAM" id="MobiDB-lite"/>
    </source>
</evidence>
<accession>A0A0A9T6A0</accession>
<evidence type="ECO:0000313" key="2">
    <source>
        <dbReference type="EMBL" id="JAD32722.1"/>
    </source>
</evidence>
<sequence>MRVRMQSSALTKRQRACTSATPGSRCSSGTVRRRKSASGWKSASKMATNSHSLA</sequence>
<reference evidence="2" key="1">
    <citation type="submission" date="2014-09" db="EMBL/GenBank/DDBJ databases">
        <authorList>
            <person name="Magalhaes I.L.F."/>
            <person name="Oliveira U."/>
            <person name="Santos F.R."/>
            <person name="Vidigal T.H.D.A."/>
            <person name="Brescovit A.D."/>
            <person name="Santos A.J."/>
        </authorList>
    </citation>
    <scope>NUCLEOTIDE SEQUENCE</scope>
    <source>
        <tissue evidence="2">Shoot tissue taken approximately 20 cm above the soil surface</tissue>
    </source>
</reference>
<dbReference type="EMBL" id="GBRH01265173">
    <property type="protein sequence ID" value="JAD32722.1"/>
    <property type="molecule type" value="Transcribed_RNA"/>
</dbReference>
<feature type="region of interest" description="Disordered" evidence="1">
    <location>
        <begin position="1"/>
        <end position="54"/>
    </location>
</feature>
<name>A0A0A9T6A0_ARUDO</name>
<organism evidence="2">
    <name type="scientific">Arundo donax</name>
    <name type="common">Giant reed</name>
    <name type="synonym">Donax arundinaceus</name>
    <dbReference type="NCBI Taxonomy" id="35708"/>
    <lineage>
        <taxon>Eukaryota</taxon>
        <taxon>Viridiplantae</taxon>
        <taxon>Streptophyta</taxon>
        <taxon>Embryophyta</taxon>
        <taxon>Tracheophyta</taxon>
        <taxon>Spermatophyta</taxon>
        <taxon>Magnoliopsida</taxon>
        <taxon>Liliopsida</taxon>
        <taxon>Poales</taxon>
        <taxon>Poaceae</taxon>
        <taxon>PACMAD clade</taxon>
        <taxon>Arundinoideae</taxon>
        <taxon>Arundineae</taxon>
        <taxon>Arundo</taxon>
    </lineage>
</organism>
<protein>
    <submittedName>
        <fullName evidence="2">Uncharacterized protein</fullName>
    </submittedName>
</protein>
<dbReference type="AlphaFoldDB" id="A0A0A9T6A0"/>